<dbReference type="RefSeq" id="WP_338635611.1">
    <property type="nucleotide sequence ID" value="NZ_CP146516.1"/>
</dbReference>
<evidence type="ECO:0000256" key="3">
    <source>
        <dbReference type="ARBA" id="ARBA00012140"/>
    </source>
</evidence>
<dbReference type="InterPro" id="IPR004573">
    <property type="entry name" value="rRNA_ssu_MeTfrase_B"/>
</dbReference>
<comment type="catalytic activity">
    <reaction evidence="12">
        <text>cytidine(967) in 16S rRNA + S-adenosyl-L-methionine = 5-methylcytidine(967) in 16S rRNA + S-adenosyl-L-homocysteine + H(+)</text>
        <dbReference type="Rhea" id="RHEA:42748"/>
        <dbReference type="Rhea" id="RHEA-COMP:10219"/>
        <dbReference type="Rhea" id="RHEA-COMP:10220"/>
        <dbReference type="ChEBI" id="CHEBI:15378"/>
        <dbReference type="ChEBI" id="CHEBI:57856"/>
        <dbReference type="ChEBI" id="CHEBI:59789"/>
        <dbReference type="ChEBI" id="CHEBI:74483"/>
        <dbReference type="ChEBI" id="CHEBI:82748"/>
        <dbReference type="EC" id="2.1.1.176"/>
    </reaction>
</comment>
<dbReference type="GO" id="GO:0008649">
    <property type="term" value="F:rRNA methyltransferase activity"/>
    <property type="evidence" value="ECO:0007669"/>
    <property type="project" value="InterPro"/>
</dbReference>
<proteinExistence type="inferred from homology"/>
<evidence type="ECO:0000256" key="1">
    <source>
        <dbReference type="ARBA" id="ARBA00002724"/>
    </source>
</evidence>
<keyword evidence="16" id="KW-1185">Reference proteome</keyword>
<evidence type="ECO:0000256" key="12">
    <source>
        <dbReference type="ARBA" id="ARBA00047283"/>
    </source>
</evidence>
<dbReference type="InterPro" id="IPR001678">
    <property type="entry name" value="MeTrfase_RsmB-F_NOP2_dom"/>
</dbReference>
<dbReference type="SUPFAM" id="SSF53335">
    <property type="entry name" value="S-adenosyl-L-methionine-dependent methyltransferases"/>
    <property type="match status" value="1"/>
</dbReference>
<feature type="domain" description="SAM-dependent MTase RsmB/NOP-type" evidence="14">
    <location>
        <begin position="177"/>
        <end position="455"/>
    </location>
</feature>
<organism evidence="15 16">
    <name type="scientific">Spirobacillus cienkowskii</name>
    <dbReference type="NCBI Taxonomy" id="495820"/>
    <lineage>
        <taxon>Bacteria</taxon>
        <taxon>Pseudomonadati</taxon>
        <taxon>Bdellovibrionota</taxon>
        <taxon>Oligoflexia</taxon>
        <taxon>Silvanigrellales</taxon>
        <taxon>Spirobacillus</taxon>
    </lineage>
</organism>
<evidence type="ECO:0000256" key="10">
    <source>
        <dbReference type="ARBA" id="ARBA00030399"/>
    </source>
</evidence>
<evidence type="ECO:0000259" key="14">
    <source>
        <dbReference type="PROSITE" id="PS51686"/>
    </source>
</evidence>
<dbReference type="InterPro" id="IPR035926">
    <property type="entry name" value="NusB-like_sf"/>
</dbReference>
<dbReference type="InterPro" id="IPR006027">
    <property type="entry name" value="NusB_RsmB_TIM44"/>
</dbReference>
<feature type="binding site" evidence="13">
    <location>
        <position position="337"/>
    </location>
    <ligand>
        <name>S-adenosyl-L-methionine</name>
        <dbReference type="ChEBI" id="CHEBI:59789"/>
    </ligand>
</feature>
<dbReference type="Pfam" id="PF01189">
    <property type="entry name" value="Methyltr_RsmB-F"/>
    <property type="match status" value="1"/>
</dbReference>
<feature type="binding site" evidence="13">
    <location>
        <position position="321"/>
    </location>
    <ligand>
        <name>S-adenosyl-L-methionine</name>
        <dbReference type="ChEBI" id="CHEBI:59789"/>
    </ligand>
</feature>
<dbReference type="SUPFAM" id="SSF48013">
    <property type="entry name" value="NusB-like"/>
    <property type="match status" value="1"/>
</dbReference>
<dbReference type="GO" id="GO:0003723">
    <property type="term" value="F:RNA binding"/>
    <property type="evidence" value="ECO:0007669"/>
    <property type="project" value="UniProtKB-UniRule"/>
</dbReference>
<dbReference type="NCBIfam" id="TIGR00563">
    <property type="entry name" value="rsmB"/>
    <property type="match status" value="1"/>
</dbReference>
<evidence type="ECO:0000256" key="9">
    <source>
        <dbReference type="ARBA" id="ARBA00022884"/>
    </source>
</evidence>
<evidence type="ECO:0000256" key="11">
    <source>
        <dbReference type="ARBA" id="ARBA00031088"/>
    </source>
</evidence>
<name>A0A369KN62_9BACT</name>
<dbReference type="CDD" id="cd02440">
    <property type="entry name" value="AdoMet_MTases"/>
    <property type="match status" value="1"/>
</dbReference>
<keyword evidence="6 13" id="KW-0489">Methyltransferase</keyword>
<keyword evidence="7 13" id="KW-0808">Transferase</keyword>
<protein>
    <recommendedName>
        <fullName evidence="3">16S rRNA (cytosine(967)-C(5))-methyltransferase</fullName>
        <ecNumber evidence="3">2.1.1.176</ecNumber>
    </recommendedName>
    <alternativeName>
        <fullName evidence="10">16S rRNA m5C967 methyltransferase</fullName>
    </alternativeName>
    <alternativeName>
        <fullName evidence="11">rRNA (cytosine-C(5)-)-methyltransferase RsmB</fullName>
    </alternativeName>
</protein>
<dbReference type="InterPro" id="IPR049560">
    <property type="entry name" value="MeTrfase_RsmB-F_NOP2_cat"/>
</dbReference>
<evidence type="ECO:0000256" key="8">
    <source>
        <dbReference type="ARBA" id="ARBA00022691"/>
    </source>
</evidence>
<evidence type="ECO:0000313" key="15">
    <source>
        <dbReference type="EMBL" id="RDB36071.1"/>
    </source>
</evidence>
<dbReference type="NCBIfam" id="NF011494">
    <property type="entry name" value="PRK14902.1"/>
    <property type="match status" value="1"/>
</dbReference>
<keyword evidence="9 13" id="KW-0694">RNA-binding</keyword>
<evidence type="ECO:0000256" key="13">
    <source>
        <dbReference type="PROSITE-ProRule" id="PRU01023"/>
    </source>
</evidence>
<dbReference type="AlphaFoldDB" id="A0A369KN62"/>
<evidence type="ECO:0000313" key="16">
    <source>
        <dbReference type="Proteomes" id="UP000253934"/>
    </source>
</evidence>
<comment type="similarity">
    <text evidence="13">Belongs to the class I-like SAM-binding methyltransferase superfamily. RsmB/NOP family.</text>
</comment>
<dbReference type="Gene3D" id="1.10.940.10">
    <property type="entry name" value="NusB-like"/>
    <property type="match status" value="1"/>
</dbReference>
<dbReference type="GO" id="GO:0006355">
    <property type="term" value="P:regulation of DNA-templated transcription"/>
    <property type="evidence" value="ECO:0007669"/>
    <property type="project" value="InterPro"/>
</dbReference>
<dbReference type="Pfam" id="PF01029">
    <property type="entry name" value="NusB"/>
    <property type="match status" value="1"/>
</dbReference>
<dbReference type="PANTHER" id="PTHR22807:SF53">
    <property type="entry name" value="RIBOSOMAL RNA SMALL SUBUNIT METHYLTRANSFERASE B-RELATED"/>
    <property type="match status" value="1"/>
</dbReference>
<dbReference type="InterPro" id="IPR023267">
    <property type="entry name" value="RCMT"/>
</dbReference>
<evidence type="ECO:0000256" key="6">
    <source>
        <dbReference type="ARBA" id="ARBA00022603"/>
    </source>
</evidence>
<keyword evidence="8 13" id="KW-0949">S-adenosyl-L-methionine</keyword>
<comment type="function">
    <text evidence="1">Specifically methylates the cytosine at position 967 (m5C967) of 16S rRNA.</text>
</comment>
<evidence type="ECO:0000256" key="4">
    <source>
        <dbReference type="ARBA" id="ARBA00022490"/>
    </source>
</evidence>
<keyword evidence="5" id="KW-0698">rRNA processing</keyword>
<dbReference type="GO" id="GO:0005737">
    <property type="term" value="C:cytoplasm"/>
    <property type="evidence" value="ECO:0007669"/>
    <property type="project" value="UniProtKB-SubCell"/>
</dbReference>
<dbReference type="PRINTS" id="PR02008">
    <property type="entry name" value="RCMTFAMILY"/>
</dbReference>
<gene>
    <name evidence="15" type="ORF">DCC88_06710</name>
</gene>
<dbReference type="EMBL" id="QOVW01000067">
    <property type="protein sequence ID" value="RDB36071.1"/>
    <property type="molecule type" value="Genomic_DNA"/>
</dbReference>
<dbReference type="Gene3D" id="3.30.70.1170">
    <property type="entry name" value="Sun protein, domain 3"/>
    <property type="match status" value="1"/>
</dbReference>
<dbReference type="Gene3D" id="3.40.50.150">
    <property type="entry name" value="Vaccinia Virus protein VP39"/>
    <property type="match status" value="1"/>
</dbReference>
<sequence>MSTRSGSLTRAIAIDALTHVLTRNIHTDVALERLFANYPNLRSLDKAFIYEMVFGSLRWLAKMDWIMSHMLDRPFSSLDPRVANALRVGTYQIYYMDRVPERAAVSETVEAIKQVGVPNAASLVNAILRRVARKSEYFPKPDKATQPIEYYSMHYSFPNWMVERWYKQIPTERLEYLLANNNRIPKNTLKLISHNPLPDNELDLATYLLKTQSIESSWRPLVGTLRIESLPKLDECKAFQAGCYIVQDEAAQLSASLVQASPSDICLDACAAPGGKSLYLWESGVQPENLTVCDFAQKRLKILKENFTRTKLTGVDVLHGDVVEQCKGKQFDKILLDAPCSSMGVIRRHPEIKWLRTPNDIQNCSIEQARLLEGLSANVKIGGELIYIVCSFEIEETTHQINSFLEKHPEFEKVNPIERIHDFYKKYITRDNELLIFSGNPDDIDGFFAVVLKKIK</sequence>
<feature type="active site" description="Nucleophile" evidence="13">
    <location>
        <position position="390"/>
    </location>
</feature>
<dbReference type="InterPro" id="IPR029063">
    <property type="entry name" value="SAM-dependent_MTases_sf"/>
</dbReference>
<accession>A0A369KN62</accession>
<comment type="caution">
    <text evidence="15">The sequence shown here is derived from an EMBL/GenBank/DDBJ whole genome shotgun (WGS) entry which is preliminary data.</text>
</comment>
<dbReference type="PANTHER" id="PTHR22807">
    <property type="entry name" value="NOP2 YEAST -RELATED NOL1/NOP2/FMU SUN DOMAIN-CONTAINING"/>
    <property type="match status" value="1"/>
</dbReference>
<reference evidence="15" key="1">
    <citation type="submission" date="2018-04" db="EMBL/GenBank/DDBJ databases">
        <title>Draft genome sequence of the Candidatus Spirobacillus cienkowskii, a pathogen of freshwater Daphnia species, reconstructed from hemolymph metagenomic reads.</title>
        <authorList>
            <person name="Bresciani L."/>
            <person name="Lemos L.N."/>
            <person name="Wale N."/>
            <person name="Lin J.Y."/>
            <person name="Fernandes G.R."/>
            <person name="Duffy M.A."/>
            <person name="Rodrigues J.M."/>
        </authorList>
    </citation>
    <scope>NUCLEOTIDE SEQUENCE [LARGE SCALE GENOMIC DNA]</scope>
    <source>
        <strain evidence="15">Binning01</strain>
    </source>
</reference>
<comment type="subcellular location">
    <subcellularLocation>
        <location evidence="2">Cytoplasm</location>
    </subcellularLocation>
</comment>
<dbReference type="Proteomes" id="UP000253934">
    <property type="component" value="Unassembled WGS sequence"/>
</dbReference>
<evidence type="ECO:0000256" key="7">
    <source>
        <dbReference type="ARBA" id="ARBA00022679"/>
    </source>
</evidence>
<dbReference type="PROSITE" id="PS51686">
    <property type="entry name" value="SAM_MT_RSMB_NOP"/>
    <property type="match status" value="1"/>
</dbReference>
<keyword evidence="4" id="KW-0963">Cytoplasm</keyword>
<evidence type="ECO:0000256" key="2">
    <source>
        <dbReference type="ARBA" id="ARBA00004496"/>
    </source>
</evidence>
<evidence type="ECO:0000256" key="5">
    <source>
        <dbReference type="ARBA" id="ARBA00022552"/>
    </source>
</evidence>
<feature type="binding site" evidence="13">
    <location>
        <begin position="270"/>
        <end position="276"/>
    </location>
    <ligand>
        <name>S-adenosyl-L-methionine</name>
        <dbReference type="ChEBI" id="CHEBI:59789"/>
    </ligand>
</feature>
<dbReference type="EC" id="2.1.1.176" evidence="3"/>
<feature type="binding site" evidence="13">
    <location>
        <position position="294"/>
    </location>
    <ligand>
        <name>S-adenosyl-L-methionine</name>
        <dbReference type="ChEBI" id="CHEBI:59789"/>
    </ligand>
</feature>